<reference evidence="1 2" key="1">
    <citation type="submission" date="2018-10" db="EMBL/GenBank/DDBJ databases">
        <title>Draft genome sequence of Aquitalea MWU14-2217 isolated from a wild cranberry bog in Provincetown, Massachusetts.</title>
        <authorList>
            <person name="Ebadzadsahrai G."/>
            <person name="Soby S."/>
        </authorList>
    </citation>
    <scope>NUCLEOTIDE SEQUENCE [LARGE SCALE GENOMIC DNA]</scope>
    <source>
        <strain evidence="1 2">MWU14-2217</strain>
    </source>
</reference>
<comment type="caution">
    <text evidence="1">The sequence shown here is derived from an EMBL/GenBank/DDBJ whole genome shotgun (WGS) entry which is preliminary data.</text>
</comment>
<evidence type="ECO:0000313" key="1">
    <source>
        <dbReference type="EMBL" id="RMC95595.1"/>
    </source>
</evidence>
<keyword evidence="2" id="KW-1185">Reference proteome</keyword>
<organism evidence="1 2">
    <name type="scientific">Aquitalea palustris</name>
    <dbReference type="NCBI Taxonomy" id="2480983"/>
    <lineage>
        <taxon>Bacteria</taxon>
        <taxon>Pseudomonadati</taxon>
        <taxon>Pseudomonadota</taxon>
        <taxon>Betaproteobacteria</taxon>
        <taxon>Neisseriales</taxon>
        <taxon>Chromobacteriaceae</taxon>
        <taxon>Aquitalea</taxon>
    </lineage>
</organism>
<accession>A0A454JGK4</accession>
<evidence type="ECO:0000313" key="2">
    <source>
        <dbReference type="Proteomes" id="UP000274139"/>
    </source>
</evidence>
<dbReference type="Proteomes" id="UP000274139">
    <property type="component" value="Unassembled WGS sequence"/>
</dbReference>
<gene>
    <name evidence="1" type="ORF">EAY64_13535</name>
</gene>
<dbReference type="AlphaFoldDB" id="A0A454JGK4"/>
<sequence>MATQFTGQAQVHTDQDYAFNGRTFTDTDYIRLGGAPDGSQVEVTAGDIGVEIAVANPLFETPAVSVIFQSDTGDAVLYLYKDMFVLKPENYRQGIASTSLALQVKHAQALGFAAISLYADGSFSGKLNGYYTWARLGFNMAIPASLLQRLPGTLQHCQDVLDLMETQEGRTWWLHEGFGGDMEFDLTPGSRSDRIFTKYLEEKGIVV</sequence>
<name>A0A454JGK4_9NEIS</name>
<protein>
    <submittedName>
        <fullName evidence="1">Uncharacterized protein</fullName>
    </submittedName>
</protein>
<proteinExistence type="predicted"/>
<dbReference type="EMBL" id="RFAR01000055">
    <property type="protein sequence ID" value="RMC95595.1"/>
    <property type="molecule type" value="Genomic_DNA"/>
</dbReference>